<organism evidence="2 3">
    <name type="scientific">Caulobacter mirabilis</name>
    <dbReference type="NCBI Taxonomy" id="69666"/>
    <lineage>
        <taxon>Bacteria</taxon>
        <taxon>Pseudomonadati</taxon>
        <taxon>Pseudomonadota</taxon>
        <taxon>Alphaproteobacteria</taxon>
        <taxon>Caulobacterales</taxon>
        <taxon>Caulobacteraceae</taxon>
        <taxon>Caulobacter</taxon>
    </lineage>
</organism>
<dbReference type="SMART" id="SM00347">
    <property type="entry name" value="HTH_MARR"/>
    <property type="match status" value="1"/>
</dbReference>
<dbReference type="AlphaFoldDB" id="A0A2D2B3Y0"/>
<dbReference type="Gene3D" id="1.10.10.10">
    <property type="entry name" value="Winged helix-like DNA-binding domain superfamily/Winged helix DNA-binding domain"/>
    <property type="match status" value="1"/>
</dbReference>
<evidence type="ECO:0000313" key="2">
    <source>
        <dbReference type="EMBL" id="ATQ44972.1"/>
    </source>
</evidence>
<evidence type="ECO:0000259" key="1">
    <source>
        <dbReference type="PROSITE" id="PS50995"/>
    </source>
</evidence>
<dbReference type="SUPFAM" id="SSF46785">
    <property type="entry name" value="Winged helix' DNA-binding domain"/>
    <property type="match status" value="1"/>
</dbReference>
<dbReference type="PROSITE" id="PS50995">
    <property type="entry name" value="HTH_MARR_2"/>
    <property type="match status" value="1"/>
</dbReference>
<accession>A0A2D2B3Y0</accession>
<dbReference type="GO" id="GO:0043565">
    <property type="term" value="F:sequence-specific DNA binding"/>
    <property type="evidence" value="ECO:0007669"/>
    <property type="project" value="InterPro"/>
</dbReference>
<protein>
    <submittedName>
        <fullName evidence="2">MarR family transcriptional regulator</fullName>
    </submittedName>
</protein>
<dbReference type="InterPro" id="IPR000835">
    <property type="entry name" value="HTH_MarR-typ"/>
</dbReference>
<dbReference type="InterPro" id="IPR039422">
    <property type="entry name" value="MarR/SlyA-like"/>
</dbReference>
<dbReference type="KEGG" id="cmb:CSW64_10960"/>
<dbReference type="OrthoDB" id="32523at2"/>
<dbReference type="Pfam" id="PF12802">
    <property type="entry name" value="MarR_2"/>
    <property type="match status" value="1"/>
</dbReference>
<keyword evidence="3" id="KW-1185">Reference proteome</keyword>
<dbReference type="GO" id="GO:0003700">
    <property type="term" value="F:DNA-binding transcription factor activity"/>
    <property type="evidence" value="ECO:0007669"/>
    <property type="project" value="InterPro"/>
</dbReference>
<feature type="domain" description="HTH marR-type" evidence="1">
    <location>
        <begin position="1"/>
        <end position="112"/>
    </location>
</feature>
<dbReference type="PRINTS" id="PR00598">
    <property type="entry name" value="HTHMARR"/>
</dbReference>
<dbReference type="CDD" id="cd00090">
    <property type="entry name" value="HTH_ARSR"/>
    <property type="match status" value="1"/>
</dbReference>
<dbReference type="InterPro" id="IPR011991">
    <property type="entry name" value="ArsR-like_HTH"/>
</dbReference>
<dbReference type="InterPro" id="IPR000485">
    <property type="entry name" value="AsnC-type_HTH_dom"/>
</dbReference>
<sequence length="124" mass="13744">MAAKVGLNMTDLECLDVIQMSGRVTAGELARRTGLSTGAMTTAIDRLVRAGYVERQDDPNDRRRVFVMARPDRLQALWAIYAPLQAAMEQLYEGWSEEELTRIATFMERATAVSATFVSGLQGD</sequence>
<dbReference type="EMBL" id="CP024201">
    <property type="protein sequence ID" value="ATQ44972.1"/>
    <property type="molecule type" value="Genomic_DNA"/>
</dbReference>
<evidence type="ECO:0000313" key="3">
    <source>
        <dbReference type="Proteomes" id="UP000228945"/>
    </source>
</evidence>
<reference evidence="2 3" key="1">
    <citation type="submission" date="2017-10" db="EMBL/GenBank/DDBJ databases">
        <title>Genome sequence of Caulobacter mirabilis FWC38.</title>
        <authorList>
            <person name="Fiebig A."/>
            <person name="Crosson S."/>
        </authorList>
    </citation>
    <scope>NUCLEOTIDE SEQUENCE [LARGE SCALE GENOMIC DNA]</scope>
    <source>
        <strain evidence="2 3">FWC 38</strain>
    </source>
</reference>
<dbReference type="PANTHER" id="PTHR33164:SF106">
    <property type="entry name" value="TRANSCRIPTIONAL REGULATORY PROTEIN"/>
    <property type="match status" value="1"/>
</dbReference>
<gene>
    <name evidence="2" type="ORF">CSW64_10960</name>
</gene>
<dbReference type="PRINTS" id="PR00033">
    <property type="entry name" value="HTHASNC"/>
</dbReference>
<dbReference type="InterPro" id="IPR036388">
    <property type="entry name" value="WH-like_DNA-bd_sf"/>
</dbReference>
<name>A0A2D2B3Y0_9CAUL</name>
<dbReference type="PANTHER" id="PTHR33164">
    <property type="entry name" value="TRANSCRIPTIONAL REGULATOR, MARR FAMILY"/>
    <property type="match status" value="1"/>
</dbReference>
<dbReference type="InterPro" id="IPR036390">
    <property type="entry name" value="WH_DNA-bd_sf"/>
</dbReference>
<dbReference type="GO" id="GO:0006950">
    <property type="term" value="P:response to stress"/>
    <property type="evidence" value="ECO:0007669"/>
    <property type="project" value="TreeGrafter"/>
</dbReference>
<dbReference type="Proteomes" id="UP000228945">
    <property type="component" value="Chromosome"/>
</dbReference>
<proteinExistence type="predicted"/>